<dbReference type="InterPro" id="IPR006501">
    <property type="entry name" value="Pectinesterase_inhib_dom"/>
</dbReference>
<comment type="similarity">
    <text evidence="3">Belongs to the PMEI family.</text>
</comment>
<evidence type="ECO:0000256" key="2">
    <source>
        <dbReference type="ARBA" id="ARBA00023157"/>
    </source>
</evidence>
<protein>
    <recommendedName>
        <fullName evidence="4">Pectinesterase inhibitor domain-containing protein</fullName>
    </recommendedName>
</protein>
<dbReference type="NCBIfam" id="TIGR01614">
    <property type="entry name" value="PME_inhib"/>
    <property type="match status" value="1"/>
</dbReference>
<keyword evidence="6" id="KW-1185">Reference proteome</keyword>
<dbReference type="Pfam" id="PF04043">
    <property type="entry name" value="PMEI"/>
    <property type="match status" value="1"/>
</dbReference>
<comment type="caution">
    <text evidence="5">The sequence shown here is derived from an EMBL/GenBank/DDBJ whole genome shotgun (WGS) entry which is preliminary data.</text>
</comment>
<dbReference type="InterPro" id="IPR052421">
    <property type="entry name" value="PCW_Enzyme_Inhibitor"/>
</dbReference>
<sequence>MTPISTSNPLFQVCIKSKNPRFCLQVFGLNPHRSAYELTQEAINLALSNASETMKKIHTFLNQTKDGNLKDIYDACLDYYQSSADALRLSEEYHYLKEGQYNNVNAVGNFIQEAAFYCESEFQIIPGYIYVSTLTKDNESLDIFVKKNGEDDEDNGDSSQRDETKMIQSALSFEGIIGPQ</sequence>
<dbReference type="SUPFAM" id="SSF101148">
    <property type="entry name" value="Plant invertase/pectin methylesterase inhibitor"/>
    <property type="match status" value="1"/>
</dbReference>
<feature type="domain" description="Pectinesterase inhibitor" evidence="4">
    <location>
        <begin position="5"/>
        <end position="143"/>
    </location>
</feature>
<dbReference type="SMART" id="SM00856">
    <property type="entry name" value="PMEI"/>
    <property type="match status" value="1"/>
</dbReference>
<proteinExistence type="inferred from homology"/>
<gene>
    <name evidence="5" type="ORF">HAX54_001521</name>
</gene>
<dbReference type="EMBL" id="JACEIK010000106">
    <property type="protein sequence ID" value="MCD7449784.1"/>
    <property type="molecule type" value="Genomic_DNA"/>
</dbReference>
<dbReference type="Gene3D" id="1.20.140.40">
    <property type="entry name" value="Invertase/pectin methylesterase inhibitor family protein"/>
    <property type="match status" value="1"/>
</dbReference>
<accession>A0ABS8RVX1</accession>
<dbReference type="Proteomes" id="UP000823775">
    <property type="component" value="Unassembled WGS sequence"/>
</dbReference>
<keyword evidence="2" id="KW-1015">Disulfide bond</keyword>
<organism evidence="5 6">
    <name type="scientific">Datura stramonium</name>
    <name type="common">Jimsonweed</name>
    <name type="synonym">Common thornapple</name>
    <dbReference type="NCBI Taxonomy" id="4076"/>
    <lineage>
        <taxon>Eukaryota</taxon>
        <taxon>Viridiplantae</taxon>
        <taxon>Streptophyta</taxon>
        <taxon>Embryophyta</taxon>
        <taxon>Tracheophyta</taxon>
        <taxon>Spermatophyta</taxon>
        <taxon>Magnoliopsida</taxon>
        <taxon>eudicotyledons</taxon>
        <taxon>Gunneridae</taxon>
        <taxon>Pentapetalae</taxon>
        <taxon>asterids</taxon>
        <taxon>lamiids</taxon>
        <taxon>Solanales</taxon>
        <taxon>Solanaceae</taxon>
        <taxon>Solanoideae</taxon>
        <taxon>Datureae</taxon>
        <taxon>Datura</taxon>
    </lineage>
</organism>
<name>A0ABS8RVX1_DATST</name>
<dbReference type="InterPro" id="IPR034086">
    <property type="entry name" value="PMEI_plant"/>
</dbReference>
<reference evidence="5 6" key="1">
    <citation type="journal article" date="2021" name="BMC Genomics">
        <title>Datura genome reveals duplications of psychoactive alkaloid biosynthetic genes and high mutation rate following tissue culture.</title>
        <authorList>
            <person name="Rajewski A."/>
            <person name="Carter-House D."/>
            <person name="Stajich J."/>
            <person name="Litt A."/>
        </authorList>
    </citation>
    <scope>NUCLEOTIDE SEQUENCE [LARGE SCALE GENOMIC DNA]</scope>
    <source>
        <strain evidence="5">AR-01</strain>
    </source>
</reference>
<dbReference type="PANTHER" id="PTHR36710:SF10">
    <property type="entry name" value="PECTINESTERASE INHIBITOR DOMAIN-CONTAINING PROTEIN"/>
    <property type="match status" value="1"/>
</dbReference>
<evidence type="ECO:0000256" key="1">
    <source>
        <dbReference type="ARBA" id="ARBA00022729"/>
    </source>
</evidence>
<dbReference type="PANTHER" id="PTHR36710">
    <property type="entry name" value="PECTINESTERASE INHIBITOR-LIKE"/>
    <property type="match status" value="1"/>
</dbReference>
<evidence type="ECO:0000313" key="5">
    <source>
        <dbReference type="EMBL" id="MCD7449784.1"/>
    </source>
</evidence>
<keyword evidence="1" id="KW-0732">Signal</keyword>
<evidence type="ECO:0000259" key="4">
    <source>
        <dbReference type="SMART" id="SM00856"/>
    </source>
</evidence>
<evidence type="ECO:0000256" key="3">
    <source>
        <dbReference type="ARBA" id="ARBA00038471"/>
    </source>
</evidence>
<evidence type="ECO:0000313" key="6">
    <source>
        <dbReference type="Proteomes" id="UP000823775"/>
    </source>
</evidence>
<dbReference type="CDD" id="cd15797">
    <property type="entry name" value="PMEI"/>
    <property type="match status" value="1"/>
</dbReference>
<dbReference type="InterPro" id="IPR035513">
    <property type="entry name" value="Invertase/methylesterase_inhib"/>
</dbReference>